<dbReference type="AlphaFoldDB" id="A0A7H0LDU2"/>
<dbReference type="GO" id="GO:0009103">
    <property type="term" value="P:lipopolysaccharide biosynthetic process"/>
    <property type="evidence" value="ECO:0007669"/>
    <property type="project" value="UniProtKB-ARBA"/>
</dbReference>
<evidence type="ECO:0000256" key="8">
    <source>
        <dbReference type="SAM" id="Phobius"/>
    </source>
</evidence>
<keyword evidence="6 8" id="KW-1133">Transmembrane helix</keyword>
<dbReference type="InterPro" id="IPR050297">
    <property type="entry name" value="LipidA_mod_glycosyltrf_83"/>
</dbReference>
<name>A0A7H0LDU2_9SPHN</name>
<keyword evidence="2" id="KW-1003">Cell membrane</keyword>
<organism evidence="9 10">
    <name type="scientific">Sphingomonas alpina</name>
    <dbReference type="NCBI Taxonomy" id="653931"/>
    <lineage>
        <taxon>Bacteria</taxon>
        <taxon>Pseudomonadati</taxon>
        <taxon>Pseudomonadota</taxon>
        <taxon>Alphaproteobacteria</taxon>
        <taxon>Sphingomonadales</taxon>
        <taxon>Sphingomonadaceae</taxon>
        <taxon>Sphingomonas</taxon>
    </lineage>
</organism>
<feature type="transmembrane region" description="Helical" evidence="8">
    <location>
        <begin position="260"/>
        <end position="284"/>
    </location>
</feature>
<keyword evidence="5 8" id="KW-0812">Transmembrane</keyword>
<accession>A0A7H0LDU2</accession>
<dbReference type="Proteomes" id="UP000516148">
    <property type="component" value="Chromosome"/>
</dbReference>
<evidence type="ECO:0000256" key="5">
    <source>
        <dbReference type="ARBA" id="ARBA00022692"/>
    </source>
</evidence>
<keyword evidence="4" id="KW-0808">Transferase</keyword>
<feature type="transmembrane region" description="Helical" evidence="8">
    <location>
        <begin position="213"/>
        <end position="233"/>
    </location>
</feature>
<evidence type="ECO:0000256" key="1">
    <source>
        <dbReference type="ARBA" id="ARBA00004651"/>
    </source>
</evidence>
<dbReference type="RefSeq" id="WP_187760192.1">
    <property type="nucleotide sequence ID" value="NZ_CP061038.1"/>
</dbReference>
<sequence length="498" mass="53932">MVLPIASRWKTAALLLLVAFALRMWDFGNPVIHVDEQFYLLVGDRILRGDLPYIDIWDRKPIGLFLLFAAIRMLPGDGILAYQIVATLFATATAWVVDRGALRLGAARVGALAAAIAYLIWLSLLNGRGGQSPVFYNLFVATAALLTLRLPALAEAGAQRAILSNGLIACLLGGFAIQMKYTPAIEGMYFGLAHLWFLRRAGARPPVIAGAGLSWIGMGLLPTLLAIGGYAWIGPEALQAFWFANVTSIALRPGYPIDQIAMRLLGIVAQLSPLIVAAGISWRWRRRIGLAGESAIIAWGWLGAALIGFCAIGAYFDHYALPLIAPLALVAAPALGRSPRIMVGALGLAILLFVIRLAMQPSNAEGARAVAAIVKANSGTECPWVAIGDTITYRLADTCLPTAYVFPNLLLYATEQGAIGIDEAAEVRRIIATRPPVIVTSSRSLNIWNRASFSATKSALRTDYRLVFSTPHDDYRTLVYLRRDLTFKRQPVSREAPE</sequence>
<feature type="transmembrane region" description="Helical" evidence="8">
    <location>
        <begin position="109"/>
        <end position="128"/>
    </location>
</feature>
<reference evidence="9 10" key="1">
    <citation type="submission" date="2020-09" db="EMBL/GenBank/DDBJ databases">
        <title>Sphingomonas sp., a new species isolated from pork steak.</title>
        <authorList>
            <person name="Heidler von Heilborn D."/>
        </authorList>
    </citation>
    <scope>NUCLEOTIDE SEQUENCE [LARGE SCALE GENOMIC DNA]</scope>
    <source>
        <strain evidence="10">S8-3T</strain>
    </source>
</reference>
<evidence type="ECO:0000256" key="4">
    <source>
        <dbReference type="ARBA" id="ARBA00022679"/>
    </source>
</evidence>
<comment type="subcellular location">
    <subcellularLocation>
        <location evidence="1">Cell membrane</location>
        <topology evidence="1">Multi-pass membrane protein</topology>
    </subcellularLocation>
</comment>
<dbReference type="PANTHER" id="PTHR33908">
    <property type="entry name" value="MANNOSYLTRANSFERASE YKCB-RELATED"/>
    <property type="match status" value="1"/>
</dbReference>
<dbReference type="GO" id="GO:0005886">
    <property type="term" value="C:plasma membrane"/>
    <property type="evidence" value="ECO:0007669"/>
    <property type="project" value="UniProtKB-SubCell"/>
</dbReference>
<gene>
    <name evidence="9" type="ORF">H3Z74_13640</name>
</gene>
<feature type="transmembrane region" description="Helical" evidence="8">
    <location>
        <begin position="184"/>
        <end position="201"/>
    </location>
</feature>
<protein>
    <recommendedName>
        <fullName evidence="11">Glycosyltransferase RgtA/B/C/D-like domain-containing protein</fullName>
    </recommendedName>
</protein>
<evidence type="ECO:0000256" key="6">
    <source>
        <dbReference type="ARBA" id="ARBA00022989"/>
    </source>
</evidence>
<evidence type="ECO:0000256" key="7">
    <source>
        <dbReference type="ARBA" id="ARBA00023136"/>
    </source>
</evidence>
<feature type="transmembrane region" description="Helical" evidence="8">
    <location>
        <begin position="296"/>
        <end position="316"/>
    </location>
</feature>
<keyword evidence="3" id="KW-0328">Glycosyltransferase</keyword>
<feature type="transmembrane region" description="Helical" evidence="8">
    <location>
        <begin position="79"/>
        <end position="97"/>
    </location>
</feature>
<evidence type="ECO:0000256" key="3">
    <source>
        <dbReference type="ARBA" id="ARBA00022676"/>
    </source>
</evidence>
<keyword evidence="7 8" id="KW-0472">Membrane</keyword>
<feature type="transmembrane region" description="Helical" evidence="8">
    <location>
        <begin position="341"/>
        <end position="359"/>
    </location>
</feature>
<feature type="transmembrane region" description="Helical" evidence="8">
    <location>
        <begin position="161"/>
        <end position="178"/>
    </location>
</feature>
<evidence type="ECO:0000313" key="9">
    <source>
        <dbReference type="EMBL" id="QNQ07845.1"/>
    </source>
</evidence>
<dbReference type="PANTHER" id="PTHR33908:SF11">
    <property type="entry name" value="MEMBRANE PROTEIN"/>
    <property type="match status" value="1"/>
</dbReference>
<feature type="transmembrane region" description="Helical" evidence="8">
    <location>
        <begin position="134"/>
        <end position="154"/>
    </location>
</feature>
<keyword evidence="10" id="KW-1185">Reference proteome</keyword>
<dbReference type="GO" id="GO:0016763">
    <property type="term" value="F:pentosyltransferase activity"/>
    <property type="evidence" value="ECO:0007669"/>
    <property type="project" value="TreeGrafter"/>
</dbReference>
<dbReference type="EMBL" id="CP061038">
    <property type="protein sequence ID" value="QNQ07845.1"/>
    <property type="molecule type" value="Genomic_DNA"/>
</dbReference>
<evidence type="ECO:0000313" key="10">
    <source>
        <dbReference type="Proteomes" id="UP000516148"/>
    </source>
</evidence>
<proteinExistence type="predicted"/>
<evidence type="ECO:0000256" key="2">
    <source>
        <dbReference type="ARBA" id="ARBA00022475"/>
    </source>
</evidence>
<evidence type="ECO:0008006" key="11">
    <source>
        <dbReference type="Google" id="ProtNLM"/>
    </source>
</evidence>
<dbReference type="KEGG" id="spap:H3Z74_13640"/>